<accession>A0A9W7XTG0</accession>
<dbReference type="OrthoDB" id="20835at2759"/>
<gene>
    <name evidence="2" type="ORF">LPJ61_006792</name>
</gene>
<organism evidence="2 3">
    <name type="scientific">Coemansia biformis</name>
    <dbReference type="NCBI Taxonomy" id="1286918"/>
    <lineage>
        <taxon>Eukaryota</taxon>
        <taxon>Fungi</taxon>
        <taxon>Fungi incertae sedis</taxon>
        <taxon>Zoopagomycota</taxon>
        <taxon>Kickxellomycotina</taxon>
        <taxon>Kickxellomycetes</taxon>
        <taxon>Kickxellales</taxon>
        <taxon>Kickxellaceae</taxon>
        <taxon>Coemansia</taxon>
    </lineage>
</organism>
<feature type="region of interest" description="Disordered" evidence="1">
    <location>
        <begin position="1"/>
        <end position="26"/>
    </location>
</feature>
<sequence length="136" mass="14398">MGNKVAAGKVSKKKPCKAKPAVSKVTLPSKATTEIDDIFASNPPANTAEKPAAPVKQKATKAVTVVDASAAGKKADPHKNQQQARPLAGDDGFADSRGKQTKYTEDGMRVFYMDDLHIGEGNGDTPECPFDCQCCF</sequence>
<dbReference type="Proteomes" id="UP001143981">
    <property type="component" value="Unassembled WGS sequence"/>
</dbReference>
<protein>
    <recommendedName>
        <fullName evidence="4">DUF1764-domain-containing protein</fullName>
    </recommendedName>
</protein>
<comment type="caution">
    <text evidence="2">The sequence shown here is derived from an EMBL/GenBank/DDBJ whole genome shotgun (WGS) entry which is preliminary data.</text>
</comment>
<dbReference type="InterPro" id="IPR013885">
    <property type="entry name" value="DUF1764_euk"/>
</dbReference>
<reference evidence="2" key="1">
    <citation type="submission" date="2022-07" db="EMBL/GenBank/DDBJ databases">
        <title>Phylogenomic reconstructions and comparative analyses of Kickxellomycotina fungi.</title>
        <authorList>
            <person name="Reynolds N.K."/>
            <person name="Stajich J.E."/>
            <person name="Barry K."/>
            <person name="Grigoriev I.V."/>
            <person name="Crous P."/>
            <person name="Smith M.E."/>
        </authorList>
    </citation>
    <scope>NUCLEOTIDE SEQUENCE</scope>
    <source>
        <strain evidence="2">BCRC 34381</strain>
    </source>
</reference>
<feature type="region of interest" description="Disordered" evidence="1">
    <location>
        <begin position="68"/>
        <end position="101"/>
    </location>
</feature>
<dbReference type="AlphaFoldDB" id="A0A9W7XTG0"/>
<proteinExistence type="predicted"/>
<evidence type="ECO:0008006" key="4">
    <source>
        <dbReference type="Google" id="ProtNLM"/>
    </source>
</evidence>
<dbReference type="EMBL" id="JANBOI010003752">
    <property type="protein sequence ID" value="KAJ1718163.1"/>
    <property type="molecule type" value="Genomic_DNA"/>
</dbReference>
<evidence type="ECO:0000256" key="1">
    <source>
        <dbReference type="SAM" id="MobiDB-lite"/>
    </source>
</evidence>
<keyword evidence="3" id="KW-1185">Reference proteome</keyword>
<evidence type="ECO:0000313" key="3">
    <source>
        <dbReference type="Proteomes" id="UP001143981"/>
    </source>
</evidence>
<dbReference type="PANTHER" id="PTHR34066:SF1">
    <property type="entry name" value="DUF1764 FAMILY PROTEIN"/>
    <property type="match status" value="1"/>
</dbReference>
<evidence type="ECO:0000313" key="2">
    <source>
        <dbReference type="EMBL" id="KAJ1718163.1"/>
    </source>
</evidence>
<name>A0A9W7XTG0_9FUNG</name>
<dbReference type="Pfam" id="PF08576">
    <property type="entry name" value="DUF1764"/>
    <property type="match status" value="1"/>
</dbReference>
<dbReference type="PANTHER" id="PTHR34066">
    <property type="entry name" value="GROWTH FACTOR 2"/>
    <property type="match status" value="1"/>
</dbReference>